<dbReference type="GO" id="GO:0008146">
    <property type="term" value="F:sulfotransferase activity"/>
    <property type="evidence" value="ECO:0007669"/>
    <property type="project" value="InterPro"/>
</dbReference>
<dbReference type="RefSeq" id="WP_108434619.1">
    <property type="nucleotide sequence ID" value="NZ_CP028918.1"/>
</dbReference>
<dbReference type="Pfam" id="PF03567">
    <property type="entry name" value="Sulfotransfer_2"/>
    <property type="match status" value="1"/>
</dbReference>
<organism evidence="1 2">
    <name type="scientific">Paragemmobacter aquarius</name>
    <dbReference type="NCBI Taxonomy" id="2169400"/>
    <lineage>
        <taxon>Bacteria</taxon>
        <taxon>Pseudomonadati</taxon>
        <taxon>Pseudomonadota</taxon>
        <taxon>Alphaproteobacteria</taxon>
        <taxon>Rhodobacterales</taxon>
        <taxon>Paracoccaceae</taxon>
        <taxon>Paragemmobacter</taxon>
    </lineage>
</organism>
<evidence type="ECO:0000313" key="1">
    <source>
        <dbReference type="EMBL" id="AWB47794.1"/>
    </source>
</evidence>
<dbReference type="InterPro" id="IPR005331">
    <property type="entry name" value="Sulfotransferase"/>
</dbReference>
<gene>
    <name evidence="1" type="ORF">HYN69_04075</name>
</gene>
<dbReference type="Gene3D" id="3.40.50.300">
    <property type="entry name" value="P-loop containing nucleotide triphosphate hydrolases"/>
    <property type="match status" value="1"/>
</dbReference>
<keyword evidence="2" id="KW-1185">Reference proteome</keyword>
<sequence length="201" mass="22859">MPVYTIAGRRILFVHVPKTGGMAISAALQQAGDMRFDAPVRHDGHRFQPRHAAADTITSFYDTDWFDFIFLVVRDPVARAVSEYRYQRRKSGLHLARLIGFDTWLARALSRSAKDPSHRDNHFRPQTDFLLPQAQVFRYEDGLSAPLEALSALTGLDLTARLALRNPSPEPPFTPSDRSLDRLATAYRRDFETFGYPRPCP</sequence>
<dbReference type="AlphaFoldDB" id="A0A2S0UJ01"/>
<accession>A0A2S0UJ01</accession>
<dbReference type="Proteomes" id="UP000244496">
    <property type="component" value="Chromosome"/>
</dbReference>
<reference evidence="1 2" key="1">
    <citation type="submission" date="2018-04" db="EMBL/GenBank/DDBJ databases">
        <title>Genome sequencing of Gemmobacter.</title>
        <authorList>
            <person name="Yi H."/>
            <person name="Baek M.-G."/>
        </authorList>
    </citation>
    <scope>NUCLEOTIDE SEQUENCE [LARGE SCALE GENOMIC DNA]</scope>
    <source>
        <strain evidence="1 2">HYN0069</strain>
    </source>
</reference>
<proteinExistence type="predicted"/>
<name>A0A2S0UJ01_9RHOB</name>
<dbReference type="OrthoDB" id="7444642at2"/>
<protein>
    <recommendedName>
        <fullName evidence="3">Sulfotransferase family protein</fullName>
    </recommendedName>
</protein>
<evidence type="ECO:0008006" key="3">
    <source>
        <dbReference type="Google" id="ProtNLM"/>
    </source>
</evidence>
<dbReference type="InterPro" id="IPR027417">
    <property type="entry name" value="P-loop_NTPase"/>
</dbReference>
<dbReference type="GO" id="GO:0016020">
    <property type="term" value="C:membrane"/>
    <property type="evidence" value="ECO:0007669"/>
    <property type="project" value="InterPro"/>
</dbReference>
<evidence type="ECO:0000313" key="2">
    <source>
        <dbReference type="Proteomes" id="UP000244496"/>
    </source>
</evidence>
<dbReference type="SUPFAM" id="SSF52540">
    <property type="entry name" value="P-loop containing nucleoside triphosphate hydrolases"/>
    <property type="match status" value="1"/>
</dbReference>
<dbReference type="KEGG" id="geh:HYN69_04075"/>
<dbReference type="EMBL" id="CP028918">
    <property type="protein sequence ID" value="AWB47794.1"/>
    <property type="molecule type" value="Genomic_DNA"/>
</dbReference>